<name>A0A8B7Z8X4_ACAPL</name>
<dbReference type="KEGG" id="aplc:110985024"/>
<evidence type="ECO:0000256" key="1">
    <source>
        <dbReference type="SAM" id="SignalP"/>
    </source>
</evidence>
<evidence type="ECO:0000313" key="3">
    <source>
        <dbReference type="RefSeq" id="XP_022101407.1"/>
    </source>
</evidence>
<gene>
    <name evidence="3" type="primary">LOC110985024</name>
</gene>
<dbReference type="AlphaFoldDB" id="A0A8B7Z8X4"/>
<dbReference type="Proteomes" id="UP000694845">
    <property type="component" value="Unplaced"/>
</dbReference>
<organism evidence="2 3">
    <name type="scientific">Acanthaster planci</name>
    <name type="common">Crown-of-thorns starfish</name>
    <dbReference type="NCBI Taxonomy" id="133434"/>
    <lineage>
        <taxon>Eukaryota</taxon>
        <taxon>Metazoa</taxon>
        <taxon>Echinodermata</taxon>
        <taxon>Eleutherozoa</taxon>
        <taxon>Asterozoa</taxon>
        <taxon>Asteroidea</taxon>
        <taxon>Valvatacea</taxon>
        <taxon>Valvatida</taxon>
        <taxon>Acanthasteridae</taxon>
        <taxon>Acanthaster</taxon>
    </lineage>
</organism>
<dbReference type="OrthoDB" id="10158342at2759"/>
<reference evidence="3" key="1">
    <citation type="submission" date="2025-08" db="UniProtKB">
        <authorList>
            <consortium name="RefSeq"/>
        </authorList>
    </citation>
    <scope>IDENTIFICATION</scope>
</reference>
<feature type="chain" id="PRO_5034294097" evidence="1">
    <location>
        <begin position="21"/>
        <end position="160"/>
    </location>
</feature>
<proteinExistence type="predicted"/>
<accession>A0A8B7Z8X4</accession>
<keyword evidence="2" id="KW-1185">Reference proteome</keyword>
<feature type="signal peptide" evidence="1">
    <location>
        <begin position="1"/>
        <end position="20"/>
    </location>
</feature>
<dbReference type="GeneID" id="110985024"/>
<dbReference type="RefSeq" id="XP_022101407.1">
    <property type="nucleotide sequence ID" value="XM_022245715.1"/>
</dbReference>
<sequence length="160" mass="17086">MERKFLAVLFVLSGSFEALALKCHVCPLYGLCKDGEAGEVQTCDNVGGAVETQCLKFDGEYSARYEGATMSFSGVIRICSYTLKDSDTPPLSCLSSSESDAYMKHSLQVASELVPSISHLTVDVTSGHACFCNTDGCNGVDSAKPFLSLILVGLLHLLVM</sequence>
<evidence type="ECO:0000313" key="2">
    <source>
        <dbReference type="Proteomes" id="UP000694845"/>
    </source>
</evidence>
<dbReference type="OMA" id="RYEGATM"/>
<protein>
    <submittedName>
        <fullName evidence="3">Uncharacterized protein LOC110985024</fullName>
    </submittedName>
</protein>
<keyword evidence="1" id="KW-0732">Signal</keyword>